<dbReference type="PANTHER" id="PTHR22907">
    <property type="entry name" value="GH04558P"/>
    <property type="match status" value="1"/>
</dbReference>
<feature type="domain" description="ZP" evidence="9">
    <location>
        <begin position="20"/>
        <end position="268"/>
    </location>
</feature>
<dbReference type="Proteomes" id="UP000887581">
    <property type="component" value="Unplaced"/>
</dbReference>
<organism evidence="10 11">
    <name type="scientific">Setaria digitata</name>
    <dbReference type="NCBI Taxonomy" id="48799"/>
    <lineage>
        <taxon>Eukaryota</taxon>
        <taxon>Metazoa</taxon>
        <taxon>Ecdysozoa</taxon>
        <taxon>Nematoda</taxon>
        <taxon>Chromadorea</taxon>
        <taxon>Rhabditida</taxon>
        <taxon>Spirurina</taxon>
        <taxon>Spiruromorpha</taxon>
        <taxon>Filarioidea</taxon>
        <taxon>Setariidae</taxon>
        <taxon>Setaria</taxon>
    </lineage>
</organism>
<comment type="subcellular location">
    <subcellularLocation>
        <location evidence="1">Cell membrane</location>
        <topology evidence="1">Single-pass type I membrane protein</topology>
    </subcellularLocation>
</comment>
<proteinExistence type="predicted"/>
<name>A0A915PRD3_9BILA</name>
<dbReference type="InterPro" id="IPR001507">
    <property type="entry name" value="ZP_dom"/>
</dbReference>
<feature type="compositionally biased region" description="Low complexity" evidence="8">
    <location>
        <begin position="381"/>
        <end position="390"/>
    </location>
</feature>
<sequence length="564" mass="62941">MDYVATITIDNAIVGDPDIECLDEEIRIFVKTRKIFNGRIYAKGKADNPACYKDDFAPERTKKPHMVLKFGTCGMRSLRSVDPRGMYYGITMVVSFHTIFITKVDQAFHVKCFFEEASHGLTAGIGVSMIATTEMAARHPIPGCSYSIHASSIDDLESGKPAGPIIKFARVGDRILHQWHCDDQMYGILINNCYVTDGFGKRSDVIDSKGCSIDPILITGIRYSADLQRAYGESMVFKFADRPGVWFFCQIQMCMKKAGMCNGITPPSCSLQIENTEYTTEKRGKKLSGIGEPIILTSPMKFVKKGQKPENEVEMSNGLMDEYPEEQSRISGGKVEEGNLVSGGLKLSALGRHDPKYEFRQIVKPETSTALVTTIFETDENQSNSNHNSQEGAEKKYKGTEHDDDITIPSNLNDLLANLPDEVSADSLQKMFHDSVEDRRALMRGFDYLMNQVKEKENEVNKKTTPKSSMISGKYKPGDKIKTVKVSWDSTRLADKPLTETATTKRVENENHPLIQNDNPISPMISSGNKDETTMIAGQLIIYDLDEEPPIANQLKKEKGEVIS</sequence>
<dbReference type="Pfam" id="PF25057">
    <property type="entry name" value="CUT_N"/>
    <property type="match status" value="1"/>
</dbReference>
<evidence type="ECO:0000256" key="4">
    <source>
        <dbReference type="ARBA" id="ARBA00022692"/>
    </source>
</evidence>
<dbReference type="GO" id="GO:0005886">
    <property type="term" value="C:plasma membrane"/>
    <property type="evidence" value="ECO:0007669"/>
    <property type="project" value="UniProtKB-SubCell"/>
</dbReference>
<keyword evidence="10" id="KW-1185">Reference proteome</keyword>
<feature type="compositionally biased region" description="Basic and acidic residues" evidence="8">
    <location>
        <begin position="392"/>
        <end position="401"/>
    </location>
</feature>
<dbReference type="WBParaSite" id="sdigi.contig252.g6703.t1">
    <property type="protein sequence ID" value="sdigi.contig252.g6703.t1"/>
    <property type="gene ID" value="sdigi.contig252.g6703"/>
</dbReference>
<keyword evidence="5" id="KW-0732">Signal</keyword>
<keyword evidence="6" id="KW-1133">Transmembrane helix</keyword>
<evidence type="ECO:0000256" key="8">
    <source>
        <dbReference type="SAM" id="MobiDB-lite"/>
    </source>
</evidence>
<dbReference type="GO" id="GO:0042302">
    <property type="term" value="F:structural constituent of cuticle"/>
    <property type="evidence" value="ECO:0007669"/>
    <property type="project" value="UniProtKB-KW"/>
</dbReference>
<dbReference type="PANTHER" id="PTHR22907:SF24">
    <property type="entry name" value="ZP DOMAIN-CONTAINING PROTEIN"/>
    <property type="match status" value="1"/>
</dbReference>
<dbReference type="AlphaFoldDB" id="A0A915PRD3"/>
<evidence type="ECO:0000313" key="11">
    <source>
        <dbReference type="WBParaSite" id="sdigi.contig252.g6703.t1"/>
    </source>
</evidence>
<protein>
    <submittedName>
        <fullName evidence="11">ZP domain-containing protein</fullName>
    </submittedName>
</protein>
<dbReference type="PROSITE" id="PS51034">
    <property type="entry name" value="ZP_2"/>
    <property type="match status" value="1"/>
</dbReference>
<accession>A0A915PRD3</accession>
<dbReference type="InterPro" id="IPR051962">
    <property type="entry name" value="Cuticlin"/>
</dbReference>
<keyword evidence="7" id="KW-0472">Membrane</keyword>
<evidence type="ECO:0000256" key="2">
    <source>
        <dbReference type="ARBA" id="ARBA00022460"/>
    </source>
</evidence>
<feature type="region of interest" description="Disordered" evidence="8">
    <location>
        <begin position="376"/>
        <end position="401"/>
    </location>
</feature>
<evidence type="ECO:0000256" key="5">
    <source>
        <dbReference type="ARBA" id="ARBA00022729"/>
    </source>
</evidence>
<dbReference type="SMART" id="SM00241">
    <property type="entry name" value="ZP"/>
    <property type="match status" value="1"/>
</dbReference>
<dbReference type="Pfam" id="PF25301">
    <property type="entry name" value="CUT_C"/>
    <property type="match status" value="1"/>
</dbReference>
<keyword evidence="2" id="KW-0193">Cuticle</keyword>
<keyword evidence="3" id="KW-1003">Cell membrane</keyword>
<reference evidence="11" key="1">
    <citation type="submission" date="2022-11" db="UniProtKB">
        <authorList>
            <consortium name="WormBaseParasite"/>
        </authorList>
    </citation>
    <scope>IDENTIFICATION</scope>
</reference>
<dbReference type="InterPro" id="IPR056953">
    <property type="entry name" value="CUT_N"/>
</dbReference>
<evidence type="ECO:0000256" key="3">
    <source>
        <dbReference type="ARBA" id="ARBA00022475"/>
    </source>
</evidence>
<evidence type="ECO:0000259" key="9">
    <source>
        <dbReference type="PROSITE" id="PS51034"/>
    </source>
</evidence>
<evidence type="ECO:0000256" key="7">
    <source>
        <dbReference type="ARBA" id="ARBA00023136"/>
    </source>
</evidence>
<evidence type="ECO:0000256" key="6">
    <source>
        <dbReference type="ARBA" id="ARBA00022989"/>
    </source>
</evidence>
<evidence type="ECO:0000313" key="10">
    <source>
        <dbReference type="Proteomes" id="UP000887581"/>
    </source>
</evidence>
<keyword evidence="4" id="KW-0812">Transmembrane</keyword>
<evidence type="ECO:0000256" key="1">
    <source>
        <dbReference type="ARBA" id="ARBA00004251"/>
    </source>
</evidence>
<dbReference type="InterPro" id="IPR057475">
    <property type="entry name" value="CUT_C"/>
</dbReference>